<keyword evidence="3" id="KW-1015">Disulfide bond</keyword>
<evidence type="ECO:0000256" key="3">
    <source>
        <dbReference type="ARBA" id="ARBA00023157"/>
    </source>
</evidence>
<dbReference type="GO" id="GO:0017004">
    <property type="term" value="P:cytochrome complex assembly"/>
    <property type="evidence" value="ECO:0007669"/>
    <property type="project" value="UniProtKB-KW"/>
</dbReference>
<feature type="coiled-coil region" evidence="5">
    <location>
        <begin position="97"/>
        <end position="153"/>
    </location>
</feature>
<evidence type="ECO:0000313" key="8">
    <source>
        <dbReference type="Proteomes" id="UP000094313"/>
    </source>
</evidence>
<dbReference type="GO" id="GO:0016491">
    <property type="term" value="F:oxidoreductase activity"/>
    <property type="evidence" value="ECO:0007669"/>
    <property type="project" value="InterPro"/>
</dbReference>
<gene>
    <name evidence="7" type="ORF">BFS30_17055</name>
</gene>
<dbReference type="Gene3D" id="3.40.30.10">
    <property type="entry name" value="Glutaredoxin"/>
    <property type="match status" value="1"/>
</dbReference>
<evidence type="ECO:0000256" key="1">
    <source>
        <dbReference type="ARBA" id="ARBA00004196"/>
    </source>
</evidence>
<protein>
    <recommendedName>
        <fullName evidence="6">Thioredoxin domain-containing protein</fullName>
    </recommendedName>
</protein>
<dbReference type="PROSITE" id="PS00194">
    <property type="entry name" value="THIOREDOXIN_1"/>
    <property type="match status" value="1"/>
</dbReference>
<dbReference type="InterPro" id="IPR025380">
    <property type="entry name" value="DUF4369"/>
</dbReference>
<reference evidence="7 8" key="1">
    <citation type="submission" date="2016-08" db="EMBL/GenBank/DDBJ databases">
        <authorList>
            <person name="Seilhamer J.J."/>
        </authorList>
    </citation>
    <scope>NUCLEOTIDE SEQUENCE [LARGE SCALE GENOMIC DNA]</scope>
    <source>
        <strain evidence="7 8">DX4</strain>
    </source>
</reference>
<dbReference type="Pfam" id="PF14289">
    <property type="entry name" value="DUF4369"/>
    <property type="match status" value="1"/>
</dbReference>
<feature type="domain" description="Thioredoxin" evidence="6">
    <location>
        <begin position="210"/>
        <end position="348"/>
    </location>
</feature>
<dbReference type="Pfam" id="PF00578">
    <property type="entry name" value="AhpC-TSA"/>
    <property type="match status" value="1"/>
</dbReference>
<evidence type="ECO:0000256" key="2">
    <source>
        <dbReference type="ARBA" id="ARBA00022748"/>
    </source>
</evidence>
<keyword evidence="4" id="KW-0676">Redox-active center</keyword>
<keyword evidence="2" id="KW-0201">Cytochrome c-type biogenesis</keyword>
<dbReference type="GO" id="GO:0030313">
    <property type="term" value="C:cell envelope"/>
    <property type="evidence" value="ECO:0007669"/>
    <property type="project" value="UniProtKB-SubCell"/>
</dbReference>
<dbReference type="Proteomes" id="UP000094313">
    <property type="component" value="Chromosome"/>
</dbReference>
<evidence type="ECO:0000313" key="7">
    <source>
        <dbReference type="EMBL" id="AOM78733.1"/>
    </source>
</evidence>
<dbReference type="PANTHER" id="PTHR42852">
    <property type="entry name" value="THIOL:DISULFIDE INTERCHANGE PROTEIN DSBE"/>
    <property type="match status" value="1"/>
</dbReference>
<evidence type="ECO:0000259" key="6">
    <source>
        <dbReference type="PROSITE" id="PS51352"/>
    </source>
</evidence>
<name>A0A1D7QJD6_9SPHI</name>
<dbReference type="EMBL" id="CP017141">
    <property type="protein sequence ID" value="AOM78733.1"/>
    <property type="molecule type" value="Genomic_DNA"/>
</dbReference>
<dbReference type="InterPro" id="IPR036249">
    <property type="entry name" value="Thioredoxin-like_sf"/>
</dbReference>
<dbReference type="InterPro" id="IPR000866">
    <property type="entry name" value="AhpC/TSA"/>
</dbReference>
<keyword evidence="8" id="KW-1185">Reference proteome</keyword>
<dbReference type="InterPro" id="IPR013766">
    <property type="entry name" value="Thioredoxin_domain"/>
</dbReference>
<dbReference type="GO" id="GO:0016209">
    <property type="term" value="F:antioxidant activity"/>
    <property type="evidence" value="ECO:0007669"/>
    <property type="project" value="InterPro"/>
</dbReference>
<sequence length="348" mass="39571">MPVLFFYGIAAYAQTAYVSGNITGLKDKEIYLYYYRDGKSKTDTVKVTNGQFKWSPKITEPQKVGSMIFNRYYQFFVESGNIKITGGNTTEELKITGSKSQDEYEAYEKTLKDLDDQEAPLYQKWGKVSKDEQIALEEKVEDLRNQRRARNSEYIKTHPNSPLSISMVSEKAMMGSYDDVALAFKKLAPAAQQSEEGKRISERLMVLKRSAIGEPMLNFKQNDTEGKPVQFSDFKGKYVLVDFWASWCGPCRAENPNVLKAYNQYKDKNFTVVGVSLDDKGENWKKAIKDDKMPWTQVSDLKGWKNEVSTYYGIMGIPSTLLIDPAGNIIAKDLRGVALNKKLAELFN</sequence>
<evidence type="ECO:0000256" key="4">
    <source>
        <dbReference type="ARBA" id="ARBA00023284"/>
    </source>
</evidence>
<dbReference type="PROSITE" id="PS51352">
    <property type="entry name" value="THIOREDOXIN_2"/>
    <property type="match status" value="1"/>
</dbReference>
<evidence type="ECO:0000256" key="5">
    <source>
        <dbReference type="SAM" id="Coils"/>
    </source>
</evidence>
<organism evidence="7 8">
    <name type="scientific">Pedobacter steynii</name>
    <dbReference type="NCBI Taxonomy" id="430522"/>
    <lineage>
        <taxon>Bacteria</taxon>
        <taxon>Pseudomonadati</taxon>
        <taxon>Bacteroidota</taxon>
        <taxon>Sphingobacteriia</taxon>
        <taxon>Sphingobacteriales</taxon>
        <taxon>Sphingobacteriaceae</taxon>
        <taxon>Pedobacter</taxon>
    </lineage>
</organism>
<dbReference type="PANTHER" id="PTHR42852:SF6">
    <property type="entry name" value="THIOL:DISULFIDE INTERCHANGE PROTEIN DSBE"/>
    <property type="match status" value="1"/>
</dbReference>
<dbReference type="InterPro" id="IPR050553">
    <property type="entry name" value="Thioredoxin_ResA/DsbE_sf"/>
</dbReference>
<dbReference type="KEGG" id="psty:BFS30_17055"/>
<comment type="subcellular location">
    <subcellularLocation>
        <location evidence="1">Cell envelope</location>
    </subcellularLocation>
</comment>
<dbReference type="SUPFAM" id="SSF52833">
    <property type="entry name" value="Thioredoxin-like"/>
    <property type="match status" value="1"/>
</dbReference>
<dbReference type="CDD" id="cd02966">
    <property type="entry name" value="TlpA_like_family"/>
    <property type="match status" value="1"/>
</dbReference>
<proteinExistence type="predicted"/>
<dbReference type="InterPro" id="IPR017937">
    <property type="entry name" value="Thioredoxin_CS"/>
</dbReference>
<accession>A0A1D7QJD6</accession>
<keyword evidence="5" id="KW-0175">Coiled coil</keyword>
<dbReference type="AlphaFoldDB" id="A0A1D7QJD6"/>